<gene>
    <name evidence="2" type="ORF">M670_04181</name>
</gene>
<sequence>MRIRFKFNKFIRVGILIGAIIFFFALFFRGGIILEHLGFEINMPFIKAVEVPEDYSTVDRNQNGIPDPIDIVNEARKGVDERTTYKSAYYDGGYPPDDEGVCTDVIWRGLNGAGIPFKRLIDEDIAANTDLYPRVAGKPDPNIDFRRVPNQYVFFERYAEALTTELIPRNIDNLKEWQPGDIVVFMEGSFHHVGIVSDKRAKDGMPYFIHNIFPFAAEVKLSSFKTPITGHYRWKY</sequence>
<keyword evidence="1" id="KW-0472">Membrane</keyword>
<evidence type="ECO:0000256" key="1">
    <source>
        <dbReference type="SAM" id="Phobius"/>
    </source>
</evidence>
<dbReference type="Pfam" id="PF06940">
    <property type="entry name" value="DUF1287"/>
    <property type="match status" value="1"/>
</dbReference>
<dbReference type="PATRIC" id="fig|1348973.3.peg.4063"/>
<dbReference type="InterPro" id="IPR009706">
    <property type="entry name" value="DUF1287"/>
</dbReference>
<feature type="transmembrane region" description="Helical" evidence="1">
    <location>
        <begin position="12"/>
        <end position="34"/>
    </location>
</feature>
<dbReference type="OrthoDB" id="114026at2"/>
<keyword evidence="1" id="KW-1133">Transmembrane helix</keyword>
<evidence type="ECO:0008006" key="4">
    <source>
        <dbReference type="Google" id="ProtNLM"/>
    </source>
</evidence>
<organism evidence="2 3">
    <name type="scientific">Schinkia azotoformans MEV2011</name>
    <dbReference type="NCBI Taxonomy" id="1348973"/>
    <lineage>
        <taxon>Bacteria</taxon>
        <taxon>Bacillati</taxon>
        <taxon>Bacillota</taxon>
        <taxon>Bacilli</taxon>
        <taxon>Bacillales</taxon>
        <taxon>Bacillaceae</taxon>
        <taxon>Calidifontibacillus/Schinkia group</taxon>
        <taxon>Schinkia</taxon>
    </lineage>
</organism>
<comment type="caution">
    <text evidence="2">The sequence shown here is derived from an EMBL/GenBank/DDBJ whole genome shotgun (WGS) entry which is preliminary data.</text>
</comment>
<evidence type="ECO:0000313" key="2">
    <source>
        <dbReference type="EMBL" id="KEF36619.1"/>
    </source>
</evidence>
<evidence type="ECO:0000313" key="3">
    <source>
        <dbReference type="Proteomes" id="UP000027936"/>
    </source>
</evidence>
<dbReference type="AlphaFoldDB" id="A0A072NG33"/>
<protein>
    <recommendedName>
        <fullName evidence="4">DUF1287 domain-containing protein</fullName>
    </recommendedName>
</protein>
<reference evidence="2 3" key="1">
    <citation type="submission" date="2014-04" db="EMBL/GenBank/DDBJ databases">
        <title>Draft genome sequence of Bacillus azotoformans MEV2011, a (co-) denitrifying strain unable to grow in the presence of oxygen.</title>
        <authorList>
            <person name="Nielsen M."/>
            <person name="Schreiber L."/>
            <person name="Finster K."/>
            <person name="Schramm A."/>
        </authorList>
    </citation>
    <scope>NUCLEOTIDE SEQUENCE [LARGE SCALE GENOMIC DNA]</scope>
    <source>
        <strain evidence="2 3">MEV2011</strain>
    </source>
</reference>
<keyword evidence="1" id="KW-0812">Transmembrane</keyword>
<dbReference type="EMBL" id="JJRY01000024">
    <property type="protein sequence ID" value="KEF36619.1"/>
    <property type="molecule type" value="Genomic_DNA"/>
</dbReference>
<dbReference type="Proteomes" id="UP000027936">
    <property type="component" value="Unassembled WGS sequence"/>
</dbReference>
<dbReference type="RefSeq" id="WP_035197979.1">
    <property type="nucleotide sequence ID" value="NZ_JJRY01000024.1"/>
</dbReference>
<proteinExistence type="predicted"/>
<accession>A0A072NG33</accession>
<name>A0A072NG33_SCHAZ</name>